<protein>
    <submittedName>
        <fullName evidence="3">Formate dehydrogenase, cytochrome b556(Fdo) subunit</fullName>
    </submittedName>
</protein>
<dbReference type="EMBL" id="BEHY01000138">
    <property type="protein sequence ID" value="GBD10257.1"/>
    <property type="molecule type" value="Genomic_DNA"/>
</dbReference>
<keyword evidence="1" id="KW-0812">Transmembrane</keyword>
<feature type="transmembrane region" description="Helical" evidence="1">
    <location>
        <begin position="58"/>
        <end position="80"/>
    </location>
</feature>
<dbReference type="Gene3D" id="1.20.950.20">
    <property type="entry name" value="Transmembrane di-heme cytochromes, Chain C"/>
    <property type="match status" value="1"/>
</dbReference>
<dbReference type="InterPro" id="IPR011429">
    <property type="entry name" value="Cyt_c_Planctomycete-type"/>
</dbReference>
<feature type="domain" description="Cytochrome C Planctomycete-type" evidence="2">
    <location>
        <begin position="313"/>
        <end position="361"/>
    </location>
</feature>
<dbReference type="InterPro" id="IPR051542">
    <property type="entry name" value="Hydrogenase_cytochrome"/>
</dbReference>
<comment type="caution">
    <text evidence="3">The sequence shown here is derived from an EMBL/GenBank/DDBJ whole genome shotgun (WGS) entry which is preliminary data.</text>
</comment>
<accession>A0A2H5YA39</accession>
<evidence type="ECO:0000313" key="4">
    <source>
        <dbReference type="Proteomes" id="UP000236642"/>
    </source>
</evidence>
<name>A0A2H5YA39_9CHLR</name>
<feature type="transmembrane region" description="Helical" evidence="1">
    <location>
        <begin position="167"/>
        <end position="185"/>
    </location>
</feature>
<feature type="transmembrane region" description="Helical" evidence="1">
    <location>
        <begin position="20"/>
        <end position="38"/>
    </location>
</feature>
<evidence type="ECO:0000259" key="2">
    <source>
        <dbReference type="Pfam" id="PF07635"/>
    </source>
</evidence>
<evidence type="ECO:0000313" key="3">
    <source>
        <dbReference type="EMBL" id="GBD10257.1"/>
    </source>
</evidence>
<dbReference type="GO" id="GO:0022904">
    <property type="term" value="P:respiratory electron transport chain"/>
    <property type="evidence" value="ECO:0007669"/>
    <property type="project" value="InterPro"/>
</dbReference>
<dbReference type="Proteomes" id="UP000236642">
    <property type="component" value="Unassembled WGS sequence"/>
</dbReference>
<evidence type="ECO:0000256" key="1">
    <source>
        <dbReference type="SAM" id="Phobius"/>
    </source>
</evidence>
<feature type="transmembrane region" description="Helical" evidence="1">
    <location>
        <begin position="127"/>
        <end position="147"/>
    </location>
</feature>
<gene>
    <name evidence="3" type="primary">fdoI_1</name>
    <name evidence="3" type="ORF">HRbin22_02524</name>
</gene>
<keyword evidence="1" id="KW-1133">Transmembrane helix</keyword>
<sequence>MGNADRVYRFSTLRRIEHGVLMIAFVVLAATGLPQKYPQSPISLALLQAMGGLEAARIIHRAAAIALMLLALEHIGSVLYDLYVRRVPPSILPTREDFRNAWRALRHNLGLEGSPPRQGWFTFQEKFEYWALVWGLVIMGLTGFMLWNPITTARFLPGQWIPAAKVAHGSEALLAVLAILIWHVYHVHIRRFNRSMFTGYLSREEMEEDHPLALETPSRPILLDPLEMRERARRFWIAYGAVAALWLLGMVWFVSGEKTAVTTPGPIPDVARVRAYAPLTPTPVSTPSFLARATLNLGSSWKDGVGAFLGENCGFCHGPRRREGDLDLTTYEGALKGGKSGPAVIPGAPGISPVLIWTAREDHPGRLRPSERAAIWLWIQNGAPR</sequence>
<feature type="transmembrane region" description="Helical" evidence="1">
    <location>
        <begin position="235"/>
        <end position="254"/>
    </location>
</feature>
<dbReference type="GO" id="GO:0005886">
    <property type="term" value="C:plasma membrane"/>
    <property type="evidence" value="ECO:0007669"/>
    <property type="project" value="TreeGrafter"/>
</dbReference>
<dbReference type="SUPFAM" id="SSF81342">
    <property type="entry name" value="Transmembrane di-heme cytochromes"/>
    <property type="match status" value="1"/>
</dbReference>
<reference evidence="4" key="1">
    <citation type="submission" date="2017-09" db="EMBL/GenBank/DDBJ databases">
        <title>Metaegenomics of thermophilic ammonia-oxidizing enrichment culture.</title>
        <authorList>
            <person name="Kato S."/>
            <person name="Suzuki K."/>
        </authorList>
    </citation>
    <scope>NUCLEOTIDE SEQUENCE [LARGE SCALE GENOMIC DNA]</scope>
</reference>
<dbReference type="GO" id="GO:0020037">
    <property type="term" value="F:heme binding"/>
    <property type="evidence" value="ECO:0007669"/>
    <property type="project" value="TreeGrafter"/>
</dbReference>
<dbReference type="PANTHER" id="PTHR30485:SF0">
    <property type="entry name" value="NI_FE-HYDROGENASE 1 B-TYPE CYTOCHROME SUBUNIT-RELATED"/>
    <property type="match status" value="1"/>
</dbReference>
<organism evidence="3 4">
    <name type="scientific">Candidatus Thermoflexus japonica</name>
    <dbReference type="NCBI Taxonomy" id="2035417"/>
    <lineage>
        <taxon>Bacteria</taxon>
        <taxon>Bacillati</taxon>
        <taxon>Chloroflexota</taxon>
        <taxon>Thermoflexia</taxon>
        <taxon>Thermoflexales</taxon>
        <taxon>Thermoflexaceae</taxon>
        <taxon>Thermoflexus</taxon>
    </lineage>
</organism>
<dbReference type="AlphaFoldDB" id="A0A2H5YA39"/>
<dbReference type="PANTHER" id="PTHR30485">
    <property type="entry name" value="NI/FE-HYDROGENASE 1 B-TYPE CYTOCHROME SUBUNIT"/>
    <property type="match status" value="1"/>
</dbReference>
<keyword evidence="1" id="KW-0472">Membrane</keyword>
<proteinExistence type="predicted"/>
<dbReference type="InterPro" id="IPR016174">
    <property type="entry name" value="Di-haem_cyt_TM"/>
</dbReference>
<dbReference type="Pfam" id="PF07635">
    <property type="entry name" value="PSCyt1"/>
    <property type="match status" value="1"/>
</dbReference>